<dbReference type="GO" id="GO:0032196">
    <property type="term" value="P:transposition"/>
    <property type="evidence" value="ECO:0007669"/>
    <property type="project" value="UniProtKB-KW"/>
</dbReference>
<dbReference type="GO" id="GO:0006310">
    <property type="term" value="P:DNA recombination"/>
    <property type="evidence" value="ECO:0007669"/>
    <property type="project" value="UniProtKB-KW"/>
</dbReference>
<sequence length="176" mass="19525">MQNTYDQIRRLHAKAKRRAEDWQHQTTTTLALTYSTVAVEDLTITNMTRSAKGTVDSPGTNVAQKAGLNRSILQESWGRMRRMLAYKLERHGGTLAAIPARHTSQRCHACGFITPGNRESQALFVCKNHRCGWTGNADFNAAQNILHLYRTGHALVPAAGSATVRRTRGVKPTTAR</sequence>
<dbReference type="InterPro" id="IPR001959">
    <property type="entry name" value="Transposase"/>
</dbReference>
<evidence type="ECO:0008006" key="9">
    <source>
        <dbReference type="Google" id="ProtNLM"/>
    </source>
</evidence>
<evidence type="ECO:0000256" key="2">
    <source>
        <dbReference type="ARBA" id="ARBA00022578"/>
    </source>
</evidence>
<comment type="caution">
    <text evidence="7">The sequence shown here is derived from an EMBL/GenBank/DDBJ whole genome shotgun (WGS) entry which is preliminary data.</text>
</comment>
<gene>
    <name evidence="7" type="ORF">BIV24_30945</name>
</gene>
<organism evidence="7 8">
    <name type="scientific">Streptomyces colonosanans</name>
    <dbReference type="NCBI Taxonomy" id="1428652"/>
    <lineage>
        <taxon>Bacteria</taxon>
        <taxon>Bacillati</taxon>
        <taxon>Actinomycetota</taxon>
        <taxon>Actinomycetes</taxon>
        <taxon>Kitasatosporales</taxon>
        <taxon>Streptomycetaceae</taxon>
        <taxon>Streptomyces</taxon>
    </lineage>
</organism>
<comment type="similarity">
    <text evidence="1">In the C-terminal section; belongs to the transposase 35 family.</text>
</comment>
<keyword evidence="4" id="KW-0233">DNA recombination</keyword>
<name>A0A1S2NUM1_9ACTN</name>
<evidence type="ECO:0000313" key="7">
    <source>
        <dbReference type="EMBL" id="OIJ84544.1"/>
    </source>
</evidence>
<evidence type="ECO:0000259" key="6">
    <source>
        <dbReference type="Pfam" id="PF07282"/>
    </source>
</evidence>
<dbReference type="Pfam" id="PF01385">
    <property type="entry name" value="OrfB_IS605"/>
    <property type="match status" value="1"/>
</dbReference>
<feature type="domain" description="Cas12f1-like TNB" evidence="6">
    <location>
        <begin position="77"/>
        <end position="145"/>
    </location>
</feature>
<reference evidence="7 8" key="1">
    <citation type="submission" date="2016-10" db="EMBL/GenBank/DDBJ databases">
        <title>Genome sequence of Streptomyces sp. MUSC 93.</title>
        <authorList>
            <person name="Lee L.-H."/>
            <person name="Ser H.-L."/>
            <person name="Law J.W.-F."/>
        </authorList>
    </citation>
    <scope>NUCLEOTIDE SEQUENCE [LARGE SCALE GENOMIC DNA]</scope>
    <source>
        <strain evidence="7 8">MUSC 93</strain>
    </source>
</reference>
<dbReference type="AlphaFoldDB" id="A0A1S2NUM1"/>
<dbReference type="GO" id="GO:0003677">
    <property type="term" value="F:DNA binding"/>
    <property type="evidence" value="ECO:0007669"/>
    <property type="project" value="UniProtKB-KW"/>
</dbReference>
<evidence type="ECO:0000256" key="1">
    <source>
        <dbReference type="ARBA" id="ARBA00008761"/>
    </source>
</evidence>
<evidence type="ECO:0000313" key="8">
    <source>
        <dbReference type="Proteomes" id="UP000179935"/>
    </source>
</evidence>
<dbReference type="Pfam" id="PF07282">
    <property type="entry name" value="Cas12f1-like_TNB"/>
    <property type="match status" value="1"/>
</dbReference>
<dbReference type="STRING" id="1428652.BIV24_30945"/>
<dbReference type="Proteomes" id="UP000179935">
    <property type="component" value="Unassembled WGS sequence"/>
</dbReference>
<keyword evidence="2" id="KW-0815">Transposition</keyword>
<keyword evidence="8" id="KW-1185">Reference proteome</keyword>
<dbReference type="EMBL" id="MLYP01000153">
    <property type="protein sequence ID" value="OIJ84544.1"/>
    <property type="molecule type" value="Genomic_DNA"/>
</dbReference>
<feature type="domain" description="Probable transposase IS891/IS1136/IS1341" evidence="5">
    <location>
        <begin position="5"/>
        <end position="50"/>
    </location>
</feature>
<evidence type="ECO:0000256" key="3">
    <source>
        <dbReference type="ARBA" id="ARBA00023125"/>
    </source>
</evidence>
<accession>A0A1S2NUM1</accession>
<keyword evidence="3" id="KW-0238">DNA-binding</keyword>
<dbReference type="InterPro" id="IPR010095">
    <property type="entry name" value="Cas12f1-like_TNB"/>
</dbReference>
<evidence type="ECO:0000259" key="5">
    <source>
        <dbReference type="Pfam" id="PF01385"/>
    </source>
</evidence>
<protein>
    <recommendedName>
        <fullName evidence="9">Transposase</fullName>
    </recommendedName>
</protein>
<evidence type="ECO:0000256" key="4">
    <source>
        <dbReference type="ARBA" id="ARBA00023172"/>
    </source>
</evidence>
<dbReference type="NCBIfam" id="NF040570">
    <property type="entry name" value="guided_TnpB"/>
    <property type="match status" value="1"/>
</dbReference>
<proteinExistence type="inferred from homology"/>